<comment type="caution">
    <text evidence="2">The sequence shown here is derived from an EMBL/GenBank/DDBJ whole genome shotgun (WGS) entry which is preliminary data.</text>
</comment>
<dbReference type="PATRIC" id="fig|1121022.4.peg.4232"/>
<keyword evidence="1" id="KW-0812">Transmembrane</keyword>
<evidence type="ECO:0000256" key="1">
    <source>
        <dbReference type="SAM" id="Phobius"/>
    </source>
</evidence>
<proteinExistence type="predicted"/>
<sequence>MVETLSNILISLLSKLLGGILVAVGLCLAATGIVSVFLPSYILSLYEEIVSLKDLSYAVPIIFLHLWIGITCCFNGIYARSEHLKIVFMMSITPLVCAFVLVSNWGLWSQFASQALLGNAFLAVLLISNFFLNQYLLQDRPPSF</sequence>
<feature type="transmembrane region" description="Helical" evidence="1">
    <location>
        <begin position="111"/>
        <end position="132"/>
    </location>
</feature>
<evidence type="ECO:0000313" key="2">
    <source>
        <dbReference type="EMBL" id="ESQ82806.1"/>
    </source>
</evidence>
<keyword evidence="1" id="KW-0472">Membrane</keyword>
<dbReference type="Proteomes" id="UP000017837">
    <property type="component" value="Unassembled WGS sequence"/>
</dbReference>
<evidence type="ECO:0000313" key="3">
    <source>
        <dbReference type="Proteomes" id="UP000017837"/>
    </source>
</evidence>
<dbReference type="AlphaFoldDB" id="V4P3X7"/>
<accession>V4P3X7</accession>
<keyword evidence="3" id="KW-1185">Reference proteome</keyword>
<name>V4P3X7_9CAUL</name>
<feature type="transmembrane region" description="Helical" evidence="1">
    <location>
        <begin position="57"/>
        <end position="79"/>
    </location>
</feature>
<keyword evidence="1" id="KW-1133">Transmembrane helix</keyword>
<dbReference type="EMBL" id="AWGB01000073">
    <property type="protein sequence ID" value="ESQ82806.1"/>
    <property type="molecule type" value="Genomic_DNA"/>
</dbReference>
<protein>
    <submittedName>
        <fullName evidence="2">Uncharacterized protein</fullName>
    </submittedName>
</protein>
<reference evidence="2 3" key="1">
    <citation type="journal article" date="2014" name="Nature">
        <title>Sequential evolution of bacterial morphology by co-option of a developmental regulator.</title>
        <authorList>
            <person name="Jiang C."/>
            <person name="Brown P.J."/>
            <person name="Ducret A."/>
            <person name="Brun Y.V."/>
        </authorList>
    </citation>
    <scope>NUCLEOTIDE SEQUENCE [LARGE SCALE GENOMIC DNA]</scope>
    <source>
        <strain evidence="2 3">DSM 16100</strain>
    </source>
</reference>
<feature type="transmembrane region" description="Helical" evidence="1">
    <location>
        <begin position="12"/>
        <end position="37"/>
    </location>
</feature>
<feature type="transmembrane region" description="Helical" evidence="1">
    <location>
        <begin position="86"/>
        <end position="105"/>
    </location>
</feature>
<organism evidence="2 3">
    <name type="scientific">Asticcacaulis benevestitus DSM 16100 = ATCC BAA-896</name>
    <dbReference type="NCBI Taxonomy" id="1121022"/>
    <lineage>
        <taxon>Bacteria</taxon>
        <taxon>Pseudomonadati</taxon>
        <taxon>Pseudomonadota</taxon>
        <taxon>Alphaproteobacteria</taxon>
        <taxon>Caulobacterales</taxon>
        <taxon>Caulobacteraceae</taxon>
        <taxon>Asticcacaulis</taxon>
    </lineage>
</organism>
<dbReference type="STRING" id="1121022.GCA_000376105_04226"/>
<gene>
    <name evidence="2" type="ORF">ABENE_20665</name>
</gene>